<dbReference type="Proteomes" id="UP000708208">
    <property type="component" value="Unassembled WGS sequence"/>
</dbReference>
<keyword evidence="3" id="KW-1185">Reference proteome</keyword>
<dbReference type="AlphaFoldDB" id="A0A8J2NQE5"/>
<organism evidence="2 3">
    <name type="scientific">Allacma fusca</name>
    <dbReference type="NCBI Taxonomy" id="39272"/>
    <lineage>
        <taxon>Eukaryota</taxon>
        <taxon>Metazoa</taxon>
        <taxon>Ecdysozoa</taxon>
        <taxon>Arthropoda</taxon>
        <taxon>Hexapoda</taxon>
        <taxon>Collembola</taxon>
        <taxon>Symphypleona</taxon>
        <taxon>Sminthuridae</taxon>
        <taxon>Allacma</taxon>
    </lineage>
</organism>
<evidence type="ECO:0000256" key="1">
    <source>
        <dbReference type="SAM" id="MobiDB-lite"/>
    </source>
</evidence>
<feature type="compositionally biased region" description="Basic and acidic residues" evidence="1">
    <location>
        <begin position="61"/>
        <end position="71"/>
    </location>
</feature>
<reference evidence="2" key="1">
    <citation type="submission" date="2021-06" db="EMBL/GenBank/DDBJ databases">
        <authorList>
            <person name="Hodson N. C."/>
            <person name="Mongue J. A."/>
            <person name="Jaron S. K."/>
        </authorList>
    </citation>
    <scope>NUCLEOTIDE SEQUENCE</scope>
</reference>
<comment type="caution">
    <text evidence="2">The sequence shown here is derived from an EMBL/GenBank/DDBJ whole genome shotgun (WGS) entry which is preliminary data.</text>
</comment>
<feature type="region of interest" description="Disordered" evidence="1">
    <location>
        <begin position="1"/>
        <end position="77"/>
    </location>
</feature>
<proteinExistence type="predicted"/>
<feature type="non-terminal residue" evidence="2">
    <location>
        <position position="1"/>
    </location>
</feature>
<gene>
    <name evidence="2" type="ORF">AFUS01_LOCUS492</name>
</gene>
<dbReference type="EMBL" id="CAJVCH010002288">
    <property type="protein sequence ID" value="CAG7643666.1"/>
    <property type="molecule type" value="Genomic_DNA"/>
</dbReference>
<accession>A0A8J2NQE5</accession>
<sequence>STSRNREEPTLKTTDKKDSLKKNKSNYKKSVESSQETRAPVSSGVKGSHKPEASGKPNAETMRRLQYAEKRKGMHTK</sequence>
<evidence type="ECO:0000313" key="2">
    <source>
        <dbReference type="EMBL" id="CAG7643666.1"/>
    </source>
</evidence>
<protein>
    <submittedName>
        <fullName evidence="2">Uncharacterized protein</fullName>
    </submittedName>
</protein>
<evidence type="ECO:0000313" key="3">
    <source>
        <dbReference type="Proteomes" id="UP000708208"/>
    </source>
</evidence>
<name>A0A8J2NQE5_9HEXA</name>
<feature type="compositionally biased region" description="Basic and acidic residues" evidence="1">
    <location>
        <begin position="1"/>
        <end position="21"/>
    </location>
</feature>